<accession>K5WVY9</accession>
<reference evidence="3" key="1">
    <citation type="journal article" date="2012" name="Proc. Natl. Acad. Sci. U.S.A.">
        <title>Genome sequence of the button mushroom Agaricus bisporus reveals mechanisms governing adaptation to a humic-rich ecological niche.</title>
        <authorList>
            <person name="Morin E."/>
            <person name="Kohler A."/>
            <person name="Baker A.R."/>
            <person name="Foulongne-Oriol M."/>
            <person name="Lombard V."/>
            <person name="Nagy L.G."/>
            <person name="Ohm R.A."/>
            <person name="Patyshakuliyeva A."/>
            <person name="Brun A."/>
            <person name="Aerts A.L."/>
            <person name="Bailey A.M."/>
            <person name="Billette C."/>
            <person name="Coutinho P.M."/>
            <person name="Deakin G."/>
            <person name="Doddapaneni H."/>
            <person name="Floudas D."/>
            <person name="Grimwood J."/>
            <person name="Hilden K."/>
            <person name="Kuees U."/>
            <person name="LaButti K.M."/>
            <person name="Lapidus A."/>
            <person name="Lindquist E.A."/>
            <person name="Lucas S.M."/>
            <person name="Murat C."/>
            <person name="Riley R.W."/>
            <person name="Salamov A.A."/>
            <person name="Schmutz J."/>
            <person name="Subramanian V."/>
            <person name="Woesten H.A.B."/>
            <person name="Xu J."/>
            <person name="Eastwood D.C."/>
            <person name="Foster G.D."/>
            <person name="Sonnenberg A.S."/>
            <person name="Cullen D."/>
            <person name="de Vries R.P."/>
            <person name="Lundell T."/>
            <person name="Hibbett D.S."/>
            <person name="Henrissat B."/>
            <person name="Burton K.S."/>
            <person name="Kerrigan R.W."/>
            <person name="Challen M.P."/>
            <person name="Grigoriev I.V."/>
            <person name="Martin F."/>
        </authorList>
    </citation>
    <scope>NUCLEOTIDE SEQUENCE [LARGE SCALE GENOMIC DNA]</scope>
    <source>
        <strain evidence="3">JB137-S8 / ATCC MYA-4627 / FGSC 10392</strain>
    </source>
</reference>
<evidence type="ECO:0000313" key="3">
    <source>
        <dbReference type="Proteomes" id="UP000008493"/>
    </source>
</evidence>
<dbReference type="Proteomes" id="UP000008493">
    <property type="component" value="Unassembled WGS sequence"/>
</dbReference>
<evidence type="ECO:0000256" key="1">
    <source>
        <dbReference type="SAM" id="MobiDB-lite"/>
    </source>
</evidence>
<dbReference type="InParanoid" id="K5WVY9"/>
<dbReference type="AlphaFoldDB" id="K5WVY9"/>
<name>K5WVY9_AGABU</name>
<feature type="compositionally biased region" description="Basic and acidic residues" evidence="1">
    <location>
        <begin position="34"/>
        <end position="54"/>
    </location>
</feature>
<dbReference type="EMBL" id="JH971423">
    <property type="protein sequence ID" value="EKM74958.1"/>
    <property type="molecule type" value="Genomic_DNA"/>
</dbReference>
<sequence>MVPVLDTPIKEGGPSLRMELGLDVSPPDTAGLDGGRREDVLEKKKREGKEEEKVGGGVKGKGRAEGVKTLVGKTPIADRYGSSTSVLDLRIYGQQEG</sequence>
<protein>
    <submittedName>
        <fullName evidence="2">Uncharacterized protein</fullName>
    </submittedName>
</protein>
<keyword evidence="3" id="KW-1185">Reference proteome</keyword>
<dbReference type="RefSeq" id="XP_007334420.1">
    <property type="nucleotide sequence ID" value="XM_007334358.1"/>
</dbReference>
<feature type="non-terminal residue" evidence="2">
    <location>
        <position position="97"/>
    </location>
</feature>
<proteinExistence type="predicted"/>
<organism evidence="2 3">
    <name type="scientific">Agaricus bisporus var. burnettii (strain JB137-S8 / ATCC MYA-4627 / FGSC 10392)</name>
    <name type="common">White button mushroom</name>
    <dbReference type="NCBI Taxonomy" id="597362"/>
    <lineage>
        <taxon>Eukaryota</taxon>
        <taxon>Fungi</taxon>
        <taxon>Dikarya</taxon>
        <taxon>Basidiomycota</taxon>
        <taxon>Agaricomycotina</taxon>
        <taxon>Agaricomycetes</taxon>
        <taxon>Agaricomycetidae</taxon>
        <taxon>Agaricales</taxon>
        <taxon>Agaricineae</taxon>
        <taxon>Agaricaceae</taxon>
        <taxon>Agaricus</taxon>
    </lineage>
</organism>
<dbReference type="HOGENOM" id="CLU_2352188_0_0_1"/>
<feature type="region of interest" description="Disordered" evidence="1">
    <location>
        <begin position="1"/>
        <end position="62"/>
    </location>
</feature>
<evidence type="ECO:0000313" key="2">
    <source>
        <dbReference type="EMBL" id="EKM74958.1"/>
    </source>
</evidence>
<gene>
    <name evidence="2" type="ORF">AGABI1DRAFT_116638</name>
</gene>
<dbReference type="GeneID" id="18825186"/>
<dbReference type="KEGG" id="abp:AGABI1DRAFT116638"/>